<evidence type="ECO:0000313" key="2">
    <source>
        <dbReference type="Proteomes" id="UP000002084"/>
    </source>
</evidence>
<keyword evidence="2" id="KW-1185">Reference proteome</keyword>
<proteinExistence type="predicted"/>
<evidence type="ECO:0000313" key="1">
    <source>
        <dbReference type="EMBL" id="ABX22921.1"/>
    </source>
</evidence>
<protein>
    <submittedName>
        <fullName evidence="1">Uncharacterized protein</fullName>
    </submittedName>
</protein>
<name>A9MS19_SALAR</name>
<dbReference type="Proteomes" id="UP000002084">
    <property type="component" value="Chromosome"/>
</dbReference>
<dbReference type="HOGENOM" id="CLU_2510719_0_0_6"/>
<sequence length="85" mass="9886">MWFIAMSIFIGGKIANVMTKIGNVDNRVTSEKHRIKFIILTAFRFIKRILIKCVTLSQKTFFSTVTIIKKLRAERKKPNQNSKNI</sequence>
<accession>A9MS19</accession>
<organism evidence="1 2">
    <name type="scientific">Salmonella arizonae (strain ATCC BAA-731 / CDC346-86 / RSK2980)</name>
    <dbReference type="NCBI Taxonomy" id="41514"/>
    <lineage>
        <taxon>Bacteria</taxon>
        <taxon>Pseudomonadati</taxon>
        <taxon>Pseudomonadota</taxon>
        <taxon>Gammaproteobacteria</taxon>
        <taxon>Enterobacterales</taxon>
        <taxon>Enterobacteriaceae</taxon>
        <taxon>Salmonella</taxon>
    </lineage>
</organism>
<dbReference type="AlphaFoldDB" id="A9MS19"/>
<dbReference type="STRING" id="41514.SARI_03081"/>
<dbReference type="KEGG" id="ses:SARI_03081"/>
<dbReference type="EMBL" id="CP000880">
    <property type="protein sequence ID" value="ABX22921.1"/>
    <property type="molecule type" value="Genomic_DNA"/>
</dbReference>
<reference evidence="1 2" key="1">
    <citation type="submission" date="2007-11" db="EMBL/GenBank/DDBJ databases">
        <authorList>
            <consortium name="The Salmonella enterica serovar Arizonae Genome Sequencing Project"/>
            <person name="McClelland M."/>
            <person name="Sanderson E.K."/>
            <person name="Porwollik S."/>
            <person name="Spieth J."/>
            <person name="Clifton W.S."/>
            <person name="Fulton R."/>
            <person name="Chunyan W."/>
            <person name="Wollam A."/>
            <person name="Shah N."/>
            <person name="Pepin K."/>
            <person name="Bhonagiri V."/>
            <person name="Nash W."/>
            <person name="Johnson M."/>
            <person name="Thiruvilangam P."/>
            <person name="Wilson R."/>
        </authorList>
    </citation>
    <scope>NUCLEOTIDE SEQUENCE [LARGE SCALE GENOMIC DNA]</scope>
    <source>
        <strain evidence="2">ATCC BAA-731 / CDC346-86 / RSK2980</strain>
    </source>
</reference>
<gene>
    <name evidence="1" type="ordered locus">SARI_03081</name>
</gene>